<keyword evidence="4" id="KW-0597">Phosphoprotein</keyword>
<comment type="cofactor">
    <cofactor evidence="1">
        <name>pantetheine 4'-phosphate</name>
        <dbReference type="ChEBI" id="CHEBI:47942"/>
    </cofactor>
</comment>
<feature type="region of interest" description="Disordered" evidence="5">
    <location>
        <begin position="608"/>
        <end position="633"/>
    </location>
</feature>
<dbReference type="SUPFAM" id="SSF53474">
    <property type="entry name" value="alpha/beta-Hydrolases"/>
    <property type="match status" value="1"/>
</dbReference>
<dbReference type="Pfam" id="PF08659">
    <property type="entry name" value="KR"/>
    <property type="match status" value="1"/>
</dbReference>
<dbReference type="GO" id="GO:0017000">
    <property type="term" value="P:antibiotic biosynthetic process"/>
    <property type="evidence" value="ECO:0007669"/>
    <property type="project" value="UniProtKB-ARBA"/>
</dbReference>
<dbReference type="SUPFAM" id="SSF47336">
    <property type="entry name" value="ACP-like"/>
    <property type="match status" value="1"/>
</dbReference>
<dbReference type="SMART" id="SM00822">
    <property type="entry name" value="PKS_KR"/>
    <property type="match status" value="1"/>
</dbReference>
<dbReference type="Pfam" id="PF00975">
    <property type="entry name" value="Thioesterase"/>
    <property type="match status" value="1"/>
</dbReference>
<dbReference type="InterPro" id="IPR001031">
    <property type="entry name" value="Thioesterase"/>
</dbReference>
<evidence type="ECO:0000256" key="4">
    <source>
        <dbReference type="ARBA" id="ARBA00022553"/>
    </source>
</evidence>
<dbReference type="GO" id="GO:0044550">
    <property type="term" value="P:secondary metabolite biosynthetic process"/>
    <property type="evidence" value="ECO:0007669"/>
    <property type="project" value="TreeGrafter"/>
</dbReference>
<dbReference type="Gene3D" id="3.40.50.720">
    <property type="entry name" value="NAD(P)-binding Rossmann-like Domain"/>
    <property type="match status" value="1"/>
</dbReference>
<dbReference type="PROSITE" id="PS00455">
    <property type="entry name" value="AMP_BINDING"/>
    <property type="match status" value="1"/>
</dbReference>
<dbReference type="SUPFAM" id="SSF52777">
    <property type="entry name" value="CoA-dependent acyltransferases"/>
    <property type="match status" value="2"/>
</dbReference>
<feature type="region of interest" description="Disordered" evidence="5">
    <location>
        <begin position="959"/>
        <end position="1021"/>
    </location>
</feature>
<evidence type="ECO:0000313" key="7">
    <source>
        <dbReference type="EMBL" id="AWX24484.1"/>
    </source>
</evidence>
<dbReference type="FunFam" id="3.30.559.10:FF:000012">
    <property type="entry name" value="Non-ribosomal peptide synthetase"/>
    <property type="match status" value="1"/>
</dbReference>
<dbReference type="Gene3D" id="3.30.559.30">
    <property type="entry name" value="Nonribosomal peptide synthetase, condensation domain"/>
    <property type="match status" value="1"/>
</dbReference>
<dbReference type="InterPro" id="IPR036291">
    <property type="entry name" value="NAD(P)-bd_dom_sf"/>
</dbReference>
<dbReference type="InterPro" id="IPR020802">
    <property type="entry name" value="TesA-like"/>
</dbReference>
<dbReference type="EMBL" id="MH128122">
    <property type="protein sequence ID" value="AWX24484.1"/>
    <property type="molecule type" value="Genomic_DNA"/>
</dbReference>
<organism evidence="7">
    <name type="scientific">Streptomyces conglobatus</name>
    <dbReference type="NCBI Taxonomy" id="1653203"/>
    <lineage>
        <taxon>Bacteria</taxon>
        <taxon>Bacillati</taxon>
        <taxon>Actinomycetota</taxon>
        <taxon>Actinomycetes</taxon>
        <taxon>Kitasatosporales</taxon>
        <taxon>Streptomycetaceae</taxon>
        <taxon>Streptomyces</taxon>
    </lineage>
</organism>
<feature type="domain" description="Carrier" evidence="6">
    <location>
        <begin position="2101"/>
        <end position="2176"/>
    </location>
</feature>
<dbReference type="Gene3D" id="3.30.559.10">
    <property type="entry name" value="Chloramphenicol acetyltransferase-like domain"/>
    <property type="match status" value="1"/>
</dbReference>
<dbReference type="GO" id="GO:0043041">
    <property type="term" value="P:amino acid activation for nonribosomal peptide biosynthetic process"/>
    <property type="evidence" value="ECO:0007669"/>
    <property type="project" value="TreeGrafter"/>
</dbReference>
<dbReference type="GO" id="GO:0016874">
    <property type="term" value="F:ligase activity"/>
    <property type="evidence" value="ECO:0007669"/>
    <property type="project" value="UniProtKB-KW"/>
</dbReference>
<dbReference type="InterPro" id="IPR045851">
    <property type="entry name" value="AMP-bd_C_sf"/>
</dbReference>
<dbReference type="InterPro" id="IPR023213">
    <property type="entry name" value="CAT-like_dom_sf"/>
</dbReference>
<dbReference type="InterPro" id="IPR001242">
    <property type="entry name" value="Condensation_dom"/>
</dbReference>
<dbReference type="PANTHER" id="PTHR45527">
    <property type="entry name" value="NONRIBOSOMAL PEPTIDE SYNTHETASE"/>
    <property type="match status" value="1"/>
</dbReference>
<dbReference type="GO" id="GO:0005737">
    <property type="term" value="C:cytoplasm"/>
    <property type="evidence" value="ECO:0007669"/>
    <property type="project" value="TreeGrafter"/>
</dbReference>
<comment type="similarity">
    <text evidence="2">Belongs to the ATP-dependent AMP-binding enzyme family.</text>
</comment>
<evidence type="ECO:0000256" key="3">
    <source>
        <dbReference type="ARBA" id="ARBA00022450"/>
    </source>
</evidence>
<evidence type="ECO:0000256" key="5">
    <source>
        <dbReference type="SAM" id="MobiDB-lite"/>
    </source>
</evidence>
<feature type="compositionally biased region" description="Gly residues" evidence="5">
    <location>
        <begin position="981"/>
        <end position="992"/>
    </location>
</feature>
<dbReference type="InterPro" id="IPR057326">
    <property type="entry name" value="KR_dom"/>
</dbReference>
<dbReference type="Gene3D" id="3.40.50.1820">
    <property type="entry name" value="alpha/beta hydrolase"/>
    <property type="match status" value="1"/>
</dbReference>
<dbReference type="SMART" id="SM00823">
    <property type="entry name" value="PKS_PP"/>
    <property type="match status" value="1"/>
</dbReference>
<accession>A0A2Z4L1G1</accession>
<dbReference type="FunFam" id="1.10.1200.10:FF:000016">
    <property type="entry name" value="Non-ribosomal peptide synthase"/>
    <property type="match status" value="1"/>
</dbReference>
<dbReference type="InterPro" id="IPR000873">
    <property type="entry name" value="AMP-dep_synth/lig_dom"/>
</dbReference>
<dbReference type="Gene3D" id="3.30.300.30">
    <property type="match status" value="2"/>
</dbReference>
<dbReference type="GO" id="GO:0031177">
    <property type="term" value="F:phosphopantetheine binding"/>
    <property type="evidence" value="ECO:0007669"/>
    <property type="project" value="InterPro"/>
</dbReference>
<dbReference type="InterPro" id="IPR029058">
    <property type="entry name" value="AB_hydrolase_fold"/>
</dbReference>
<dbReference type="InterPro" id="IPR036736">
    <property type="entry name" value="ACP-like_sf"/>
</dbReference>
<gene>
    <name evidence="7" type="primary">natD</name>
</gene>
<dbReference type="SUPFAM" id="SSF51735">
    <property type="entry name" value="NAD(P)-binding Rossmann-fold domains"/>
    <property type="match status" value="2"/>
</dbReference>
<dbReference type="Pfam" id="PF00668">
    <property type="entry name" value="Condensation"/>
    <property type="match status" value="1"/>
</dbReference>
<protein>
    <submittedName>
        <fullName evidence="7">Non-ribosomal peptide synthetase</fullName>
    </submittedName>
</protein>
<evidence type="ECO:0000256" key="2">
    <source>
        <dbReference type="ARBA" id="ARBA00006432"/>
    </source>
</evidence>
<dbReference type="InterPro" id="IPR009081">
    <property type="entry name" value="PP-bd_ACP"/>
</dbReference>
<dbReference type="GO" id="GO:0000036">
    <property type="term" value="F:acyl carrier activity"/>
    <property type="evidence" value="ECO:0007669"/>
    <property type="project" value="TreeGrafter"/>
</dbReference>
<feature type="region of interest" description="Disordered" evidence="5">
    <location>
        <begin position="1"/>
        <end position="28"/>
    </location>
</feature>
<feature type="region of interest" description="Disordered" evidence="5">
    <location>
        <begin position="697"/>
        <end position="717"/>
    </location>
</feature>
<reference evidence="7" key="1">
    <citation type="submission" date="2018-03" db="EMBL/GenBank/DDBJ databases">
        <authorList>
            <person name="Keele B.F."/>
        </authorList>
    </citation>
    <scope>NUCLEOTIDE SEQUENCE</scope>
    <source>
        <strain evidence="7">ATCC 31005</strain>
    </source>
</reference>
<dbReference type="SMART" id="SM00824">
    <property type="entry name" value="PKS_TE"/>
    <property type="match status" value="1"/>
</dbReference>
<dbReference type="InterPro" id="IPR013968">
    <property type="entry name" value="PKS_KR"/>
</dbReference>
<feature type="compositionally biased region" description="Low complexity" evidence="5">
    <location>
        <begin position="1"/>
        <end position="23"/>
    </location>
</feature>
<dbReference type="InterPro" id="IPR042099">
    <property type="entry name" value="ANL_N_sf"/>
</dbReference>
<keyword evidence="3" id="KW-0596">Phosphopantetheine</keyword>
<sequence length="2460" mass="256046">MTATAADGPASATAPETSPASRSQEPGRLSFPASFAQEQMWFLQQVAPDNPYYNVPLSLRLSGALDRDALAAAVADLVDRHETLRTVFDDSGDELRQVVLDRADVPLTVTALAGEGDPEHGRALRAALDALVRRPFDLTAEPPVRAGLLRLAEDEHVFVLCVHHIVVDGWALGILVRELGVAYAARRAGRAPDLPEPAIQYADWSEWQREQQDTAEARAGLAYWRERLSGELPVLELPADRPRPARQSYAGAQLELQLPAPLTSALRAFCRQRGVTLYTALLAGYAAFLSRHTGGEDIIVGTPFANRDEPQTQPIVGYFANVLPMRLSLGGAPSFAELVARAGETVLGARAHDRTRLEHIVAEVAPERTGDRGTLIQAVFALQDFALPEPELAGLEAAHFLVDAQSTRHDLEFHVQDGGGELRVLVVYSTDLFDEPTVRRLARRWVRLLRSAVAAPLEPVTALDLLTEEERAALAGALERPVRPAEPGAEEAEPVPPAECSARWAAERPGEVAVTAGAEQLTWRELDARAAGLAARLTAAGAGPGSRLAVAAGPDAAGVAALLAALRTGAAVVGLDPADPPERVRDLIRRSGAHAVLTDAEGAWGVPRVPLAESGPDTADQPPAPGGGGGPVLLEWSEHGLLGVGSPALAAQTALLADAAGLGPEDRVAVAAPPGSPAFVRGVLAVLASGARLLLRAPGEPGGHHDRGGPGGGAGSPTVVLTAGGQAPVPGARTVLLAPPAPGRQAAADRIALAPGVGPYALAPAGQAGFGPLLPLCVLDREGPHAPWGVPGGVWAAAGGGPVAGLPERKDPFGAGLLLQPLGQTGRILPGGRLVVDDGGAEGAVLGGQWADPACVERALLALDAVRDCRVTFRRRLDGALEAVAFVVPSATADRERLAAAARTALPAGAPPARVVALSVLPRTADGGVDAAALARLPVVDEELAAAWERHLAAEADGGRAVVQVTDDPPPEPGRLHLGTRGPGPGAPGHGAGPAQAARGPARSPEPAAAGAPPSVLSGPGLRPLPVADLAAALRRTAAGDGGMTHLRADGSQDRQSYAALAEDASRVLGGLRRLGARPGDRVLLQLPDTRDYVTGFWACVIGGFAVVPLAAPPGGYGVDSAQAARLADAWGALGEPWILAPATARAGITGLLARHGRDTPKVACVDELLTGGPDRDWYQPSPDDLVLLLLTSGSTGRPKAVEQRHRNILTQVAAAHQRHGINPADRSFNWMPLDHVGGVLMTHVRDLVAGASQVIAPTSWVLEDPLRWLDAIDRYRATTTWAPNFAYGLVGERLAEEPGRGWDLSCLRLALNGGEAVVARVVRRFLAALAPYGLSGTAVHPAWGMSETCSVEADTVLTLENSADDDVFVSCGRPFPGFSVRVAGEDGTPVPQGAVGRLQVHGAAVTDGYHLAPERNAESFTADGWFDTGDLAFLRDGELYLAGRAKDTIIVNGVNLQSHDIEALVEDVPGVERSYTAAVAARAPGDTTDRLALFCCPQPGADERRLAVEITGRVTRETGVAPSFLVFTETAAIPKTEIGKIRRTVLQQRLADGGFEEELRRTDLLLGNERTLANRFHRPVWRRAEAPRTPATAGDRAHTVVLADPGGAVADALAGLVRAAGGRCTVLGPGAAGDEALDRADRVLDLRLLGAPEREPEPLASLTALLRAQCAVREGSGRALVLDVVATSSRTGLPGRGPVVPGRAAAVPVLKSAVQEWPWLTGRWIDVDAAGGPGPLADLLWAETRSPVTDGDIGYRDGVRYVQRLELLPAPAHPSPLRAGGHYLLTGGLGGLGVDTARHLLTAYGAAVTLVGRGDPGRDPGRAAALAELRPLGDVRYAVADVTDREAVHRVLREAAGWHGGALDGVFHLAGVLEERPLGEADADHWQRVLAAKTTGTAHLLAALGDRPGALFVAYSSVNGHFGGAGAAAYAAANAHLDALVAGRRGAGSPSVSLAWSMWDERGMSRGYALKPLARARGYLPIGPREAVRSLDVALRHDEPHVLIGLDGTAPWVGSHLTGPAHPLHRLTAHLVPAPGAARRAADQPERGPADVFGTPASCVRVHHEALPLTADGDVDRERLRRAGPAGVTAPGGAPGGGEPPREGTERALAELWCSVLDVDRVGRHDNFFDLGGRSLLATRLVSRIRTVLGHAVGVAALFEHPTVAGLAAHLEGRSAGSSPFAPHLPLRPGGSATPLFCFHPGGGICWPFAPLLAHLDATVPVHGVQSPGLTDPSALPASIEEMADDYTRRIRELRPSGPYALLGWSLGGFVAHAVAGRLQRAGEHVALLAVLDSFPLHQDDLASLPAPEELEGILLGLLLDGAGVPPASGAAPPDRAAAVAALRGSGSALAGIDEAQLGRMVDVMRHNTGLIAGHTPGTVEGDLLVFTARRSHAADAPPPAASWRPHVTGEVTDLLLDCLHQEMLRPEQIPFIAAPLNARLAPGAPGDGAHSGWEGRSS</sequence>
<dbReference type="SUPFAM" id="SSF56801">
    <property type="entry name" value="Acetyl-CoA synthetase-like"/>
    <property type="match status" value="2"/>
</dbReference>
<evidence type="ECO:0000256" key="1">
    <source>
        <dbReference type="ARBA" id="ARBA00001957"/>
    </source>
</evidence>
<dbReference type="Pfam" id="PF00501">
    <property type="entry name" value="AMP-binding"/>
    <property type="match status" value="2"/>
</dbReference>
<feature type="compositionally biased region" description="Low complexity" evidence="5">
    <location>
        <begin position="993"/>
        <end position="1015"/>
    </location>
</feature>
<dbReference type="InterPro" id="IPR020845">
    <property type="entry name" value="AMP-binding_CS"/>
</dbReference>
<dbReference type="PANTHER" id="PTHR45527:SF1">
    <property type="entry name" value="FATTY ACID SYNTHASE"/>
    <property type="match status" value="1"/>
</dbReference>
<dbReference type="PROSITE" id="PS50075">
    <property type="entry name" value="CARRIER"/>
    <property type="match status" value="1"/>
</dbReference>
<feature type="region of interest" description="Disordered" evidence="5">
    <location>
        <begin position="2085"/>
        <end position="2105"/>
    </location>
</feature>
<dbReference type="Pfam" id="PF00550">
    <property type="entry name" value="PP-binding"/>
    <property type="match status" value="1"/>
</dbReference>
<dbReference type="CDD" id="cd19531">
    <property type="entry name" value="LCL_NRPS-like"/>
    <property type="match status" value="1"/>
</dbReference>
<evidence type="ECO:0000259" key="6">
    <source>
        <dbReference type="PROSITE" id="PS50075"/>
    </source>
</evidence>
<name>A0A2Z4L1G1_9ACTN</name>
<dbReference type="Gene3D" id="3.40.50.12780">
    <property type="entry name" value="N-terminal domain of ligase-like"/>
    <property type="match status" value="2"/>
</dbReference>
<dbReference type="InterPro" id="IPR020806">
    <property type="entry name" value="PKS_PP-bd"/>
</dbReference>
<proteinExistence type="inferred from homology"/>